<dbReference type="InterPro" id="IPR001352">
    <property type="entry name" value="RNase_HII/HIII"/>
</dbReference>
<comment type="catalytic activity">
    <reaction evidence="1 14 15">
        <text>Endonucleolytic cleavage to 5'-phosphomonoester.</text>
        <dbReference type="EC" id="3.1.26.4"/>
    </reaction>
</comment>
<dbReference type="InterPro" id="IPR024567">
    <property type="entry name" value="RNase_HII/HIII_dom"/>
</dbReference>
<feature type="binding site" evidence="14 15">
    <location>
        <position position="209"/>
    </location>
    <ligand>
        <name>a divalent metal cation</name>
        <dbReference type="ChEBI" id="CHEBI:60240"/>
    </ligand>
</feature>
<evidence type="ECO:0000256" key="1">
    <source>
        <dbReference type="ARBA" id="ARBA00000077"/>
    </source>
</evidence>
<keyword evidence="12 14" id="KW-0378">Hydrolase</keyword>
<dbReference type="CDD" id="cd06590">
    <property type="entry name" value="RNase_HII_bacteria_HIII_like"/>
    <property type="match status" value="1"/>
</dbReference>
<dbReference type="Gene3D" id="3.30.420.10">
    <property type="entry name" value="Ribonuclease H-like superfamily/Ribonuclease H"/>
    <property type="match status" value="1"/>
</dbReference>
<feature type="binding site" evidence="14 15">
    <location>
        <position position="104"/>
    </location>
    <ligand>
        <name>a divalent metal cation</name>
        <dbReference type="ChEBI" id="CHEBI:60240"/>
    </ligand>
</feature>
<dbReference type="PIRSF" id="PIRSF037748">
    <property type="entry name" value="RnhC"/>
    <property type="match status" value="1"/>
</dbReference>
<evidence type="ECO:0000256" key="16">
    <source>
        <dbReference type="SAM" id="MobiDB-lite"/>
    </source>
</evidence>
<dbReference type="Pfam" id="PF01351">
    <property type="entry name" value="RNase_HII"/>
    <property type="match status" value="1"/>
</dbReference>
<evidence type="ECO:0000259" key="17">
    <source>
        <dbReference type="PROSITE" id="PS51975"/>
    </source>
</evidence>
<evidence type="ECO:0000256" key="11">
    <source>
        <dbReference type="ARBA" id="ARBA00022759"/>
    </source>
</evidence>
<dbReference type="GO" id="GO:0006298">
    <property type="term" value="P:mismatch repair"/>
    <property type="evidence" value="ECO:0007669"/>
    <property type="project" value="TreeGrafter"/>
</dbReference>
<dbReference type="EMBL" id="RBZP01000001">
    <property type="protein sequence ID" value="RKQ37955.1"/>
    <property type="molecule type" value="Genomic_DNA"/>
</dbReference>
<comment type="similarity">
    <text evidence="5 14">Belongs to the RNase HII family. RnhC subfamily.</text>
</comment>
<proteinExistence type="inferred from homology"/>
<dbReference type="NCBIfam" id="TIGR00716">
    <property type="entry name" value="rnhC"/>
    <property type="match status" value="1"/>
</dbReference>
<dbReference type="GO" id="GO:0003723">
    <property type="term" value="F:RNA binding"/>
    <property type="evidence" value="ECO:0007669"/>
    <property type="project" value="UniProtKB-UniRule"/>
</dbReference>
<dbReference type="PROSITE" id="PS51975">
    <property type="entry name" value="RNASE_H_2"/>
    <property type="match status" value="1"/>
</dbReference>
<dbReference type="GO" id="GO:0005737">
    <property type="term" value="C:cytoplasm"/>
    <property type="evidence" value="ECO:0007669"/>
    <property type="project" value="UniProtKB-SubCell"/>
</dbReference>
<keyword evidence="11 14" id="KW-0255">Endonuclease</keyword>
<protein>
    <recommendedName>
        <fullName evidence="7 14">Ribonuclease HIII</fullName>
        <shortName evidence="14">RNase HIII</shortName>
        <ecNumber evidence="6 14">3.1.26.4</ecNumber>
    </recommendedName>
</protein>
<sequence>MGQIVAEFPLETIHEMKSYYQHSLTSTPQGAIFRAKTQHAVITSYRSGKVLFQGGSPQTEANKWTDKSKSLTGSATKPKAKSKKSTIYTPSPTLFTSNHIGSDEAGTGDYFGPITVGAAYVEKEQIELLKEMGIKDSKNLTDPTIKKLSKEIIRLKIPYSLVILHNEKYNQLQKKGWSQGKMKAMLHHSAINHLKRKTGDSPYDGILIDQFCEPGVYLNYLKSEKRTLPEKTYFMTKAESYSIAVAAGSIIARTSFVNEMDKLSEKIGIELPKGASNKVDQTIARIIRRKGEGALQSCAKVHFANTKKANKYL</sequence>
<dbReference type="GO" id="GO:0004523">
    <property type="term" value="F:RNA-DNA hybrid ribonuclease activity"/>
    <property type="evidence" value="ECO:0007669"/>
    <property type="project" value="UniProtKB-UniRule"/>
</dbReference>
<name>A0A495AHE1_9BACI</name>
<dbReference type="InterPro" id="IPR012295">
    <property type="entry name" value="TBP_dom_sf"/>
</dbReference>
<evidence type="ECO:0000256" key="13">
    <source>
        <dbReference type="ARBA" id="ARBA00022842"/>
    </source>
</evidence>
<dbReference type="PANTHER" id="PTHR10954">
    <property type="entry name" value="RIBONUCLEASE H2 SUBUNIT A"/>
    <property type="match status" value="1"/>
</dbReference>
<keyword evidence="9 14" id="KW-0540">Nuclease</keyword>
<dbReference type="OrthoDB" id="9777935at2"/>
<dbReference type="EC" id="3.1.26.4" evidence="6 14"/>
<evidence type="ECO:0000256" key="12">
    <source>
        <dbReference type="ARBA" id="ARBA00022801"/>
    </source>
</evidence>
<dbReference type="SUPFAM" id="SSF53098">
    <property type="entry name" value="Ribonuclease H-like"/>
    <property type="match status" value="1"/>
</dbReference>
<gene>
    <name evidence="14" type="primary">rnhC</name>
    <name evidence="18" type="ORF">D8M06_03930</name>
</gene>
<dbReference type="InterPro" id="IPR004641">
    <property type="entry name" value="RNase_HIII"/>
</dbReference>
<dbReference type="Proteomes" id="UP000269301">
    <property type="component" value="Unassembled WGS sequence"/>
</dbReference>
<comment type="function">
    <text evidence="3 14">Endonuclease that specifically degrades the RNA of RNA-DNA hybrids.</text>
</comment>
<dbReference type="CDD" id="cd14796">
    <property type="entry name" value="RNAse_HIII_N"/>
    <property type="match status" value="1"/>
</dbReference>
<dbReference type="PANTHER" id="PTHR10954:SF23">
    <property type="entry name" value="RIBONUCLEASE"/>
    <property type="match status" value="1"/>
</dbReference>
<dbReference type="FunFam" id="3.30.420.10:FF:000047">
    <property type="entry name" value="Ribonuclease HIII"/>
    <property type="match status" value="1"/>
</dbReference>
<feature type="domain" description="RNase H type-2" evidence="17">
    <location>
        <begin position="97"/>
        <end position="313"/>
    </location>
</feature>
<evidence type="ECO:0000256" key="10">
    <source>
        <dbReference type="ARBA" id="ARBA00022723"/>
    </source>
</evidence>
<dbReference type="GO" id="GO:0032299">
    <property type="term" value="C:ribonuclease H2 complex"/>
    <property type="evidence" value="ECO:0007669"/>
    <property type="project" value="TreeGrafter"/>
</dbReference>
<evidence type="ECO:0000256" key="8">
    <source>
        <dbReference type="ARBA" id="ARBA00022490"/>
    </source>
</evidence>
<dbReference type="InterPro" id="IPR036397">
    <property type="entry name" value="RNaseH_sf"/>
</dbReference>
<evidence type="ECO:0000256" key="15">
    <source>
        <dbReference type="PROSITE-ProRule" id="PRU01319"/>
    </source>
</evidence>
<feature type="region of interest" description="Disordered" evidence="16">
    <location>
        <begin position="54"/>
        <end position="85"/>
    </location>
</feature>
<accession>A0A495AHE1</accession>
<dbReference type="AlphaFoldDB" id="A0A495AHE1"/>
<dbReference type="HAMAP" id="MF_00053">
    <property type="entry name" value="RNase_HIII"/>
    <property type="match status" value="1"/>
</dbReference>
<evidence type="ECO:0000256" key="3">
    <source>
        <dbReference type="ARBA" id="ARBA00004065"/>
    </source>
</evidence>
<comment type="cofactor">
    <cofactor evidence="14 15">
        <name>Mn(2+)</name>
        <dbReference type="ChEBI" id="CHEBI:29035"/>
    </cofactor>
    <cofactor evidence="14 15">
        <name>Mg(2+)</name>
        <dbReference type="ChEBI" id="CHEBI:18420"/>
    </cofactor>
    <text evidence="14 15">Manganese or magnesium. Binds 1 divalent metal ion per monomer in the absence of substrate. May bind a second metal ion after substrate binding.</text>
</comment>
<comment type="cofactor">
    <cofactor evidence="2">
        <name>Mg(2+)</name>
        <dbReference type="ChEBI" id="CHEBI:18420"/>
    </cofactor>
</comment>
<dbReference type="InterPro" id="IPR024568">
    <property type="entry name" value="RNase_HIII_N"/>
</dbReference>
<evidence type="ECO:0000256" key="6">
    <source>
        <dbReference type="ARBA" id="ARBA00012180"/>
    </source>
</evidence>
<dbReference type="Pfam" id="PF11858">
    <property type="entry name" value="DUF3378"/>
    <property type="match status" value="1"/>
</dbReference>
<keyword evidence="19" id="KW-1185">Reference proteome</keyword>
<keyword evidence="13 14" id="KW-0460">Magnesium</keyword>
<evidence type="ECO:0000256" key="2">
    <source>
        <dbReference type="ARBA" id="ARBA00001946"/>
    </source>
</evidence>
<evidence type="ECO:0000256" key="4">
    <source>
        <dbReference type="ARBA" id="ARBA00004496"/>
    </source>
</evidence>
<reference evidence="18 19" key="1">
    <citation type="journal article" date="2016" name="Int. J. Syst. Evol. Microbiol.">
        <title>Oceanobacillus halophilus sp. nov., a novel moderately halophilic bacterium from a hypersaline lake.</title>
        <authorList>
            <person name="Amoozegar M.A."/>
            <person name="Bagheri M."/>
            <person name="Makhdoumi A."/>
            <person name="Nikou M.M."/>
            <person name="Fazeli S.A.S."/>
            <person name="Schumann P."/>
            <person name="Sproer C."/>
            <person name="Sanchez-Porro C."/>
            <person name="Ventosa A."/>
        </authorList>
    </citation>
    <scope>NUCLEOTIDE SEQUENCE [LARGE SCALE GENOMIC DNA]</scope>
    <source>
        <strain evidence="18 19">DSM 23996</strain>
    </source>
</reference>
<dbReference type="RefSeq" id="WP_121203027.1">
    <property type="nucleotide sequence ID" value="NZ_RBZP01000001.1"/>
</dbReference>
<evidence type="ECO:0000313" key="19">
    <source>
        <dbReference type="Proteomes" id="UP000269301"/>
    </source>
</evidence>
<comment type="caution">
    <text evidence="18">The sequence shown here is derived from an EMBL/GenBank/DDBJ whole genome shotgun (WGS) entry which is preliminary data.</text>
</comment>
<comment type="subcellular location">
    <subcellularLocation>
        <location evidence="4 14">Cytoplasm</location>
    </subcellularLocation>
</comment>
<feature type="binding site" evidence="14 15">
    <location>
        <position position="103"/>
    </location>
    <ligand>
        <name>a divalent metal cation</name>
        <dbReference type="ChEBI" id="CHEBI:60240"/>
    </ligand>
</feature>
<dbReference type="GO" id="GO:0000287">
    <property type="term" value="F:magnesium ion binding"/>
    <property type="evidence" value="ECO:0007669"/>
    <property type="project" value="UniProtKB-UniRule"/>
</dbReference>
<dbReference type="InterPro" id="IPR012337">
    <property type="entry name" value="RNaseH-like_sf"/>
</dbReference>
<keyword evidence="8 14" id="KW-0963">Cytoplasm</keyword>
<evidence type="ECO:0000256" key="14">
    <source>
        <dbReference type="HAMAP-Rule" id="MF_00053"/>
    </source>
</evidence>
<dbReference type="Gene3D" id="3.30.310.10">
    <property type="entry name" value="TATA-Binding Protein"/>
    <property type="match status" value="1"/>
</dbReference>
<dbReference type="GO" id="GO:0043137">
    <property type="term" value="P:DNA replication, removal of RNA primer"/>
    <property type="evidence" value="ECO:0007669"/>
    <property type="project" value="TreeGrafter"/>
</dbReference>
<organism evidence="18 19">
    <name type="scientific">Oceanobacillus halophilus</name>
    <dbReference type="NCBI Taxonomy" id="930130"/>
    <lineage>
        <taxon>Bacteria</taxon>
        <taxon>Bacillati</taxon>
        <taxon>Bacillota</taxon>
        <taxon>Bacilli</taxon>
        <taxon>Bacillales</taxon>
        <taxon>Bacillaceae</taxon>
        <taxon>Oceanobacillus</taxon>
    </lineage>
</organism>
<evidence type="ECO:0000256" key="7">
    <source>
        <dbReference type="ARBA" id="ARBA00021407"/>
    </source>
</evidence>
<evidence type="ECO:0000256" key="9">
    <source>
        <dbReference type="ARBA" id="ARBA00022722"/>
    </source>
</evidence>
<evidence type="ECO:0000313" key="18">
    <source>
        <dbReference type="EMBL" id="RKQ37955.1"/>
    </source>
</evidence>
<keyword evidence="10 14" id="KW-0479">Metal-binding</keyword>
<evidence type="ECO:0000256" key="5">
    <source>
        <dbReference type="ARBA" id="ARBA00008378"/>
    </source>
</evidence>